<name>A0A953M3A0_9BACT</name>
<gene>
    <name evidence="1" type="ORF">K8I29_18450</name>
</gene>
<evidence type="ECO:0000313" key="1">
    <source>
        <dbReference type="EMBL" id="MBZ0158182.1"/>
    </source>
</evidence>
<dbReference type="EMBL" id="JAIOIV010000139">
    <property type="protein sequence ID" value="MBZ0158182.1"/>
    <property type="molecule type" value="Genomic_DNA"/>
</dbReference>
<dbReference type="Gene3D" id="3.90.320.10">
    <property type="match status" value="1"/>
</dbReference>
<dbReference type="InterPro" id="IPR011604">
    <property type="entry name" value="PDDEXK-like_dom_sf"/>
</dbReference>
<organism evidence="1 2">
    <name type="scientific">Candidatus Nitrobium versatile</name>
    <dbReference type="NCBI Taxonomy" id="2884831"/>
    <lineage>
        <taxon>Bacteria</taxon>
        <taxon>Pseudomonadati</taxon>
        <taxon>Nitrospirota</taxon>
        <taxon>Nitrospiria</taxon>
        <taxon>Nitrospirales</taxon>
        <taxon>Nitrospiraceae</taxon>
        <taxon>Candidatus Nitrobium</taxon>
    </lineage>
</organism>
<sequence>MELEIKRPDHIVPSYSLTGDLLSYLRCRLQYRYHNGSALPPSRPVQQWFGEFLHGTLELAFRFWEKNHDDYPFPWPCIQREWRAPAPNWAPNDIGRFADIIESALRQQGKQARSAAARNSGFRRVELAINQLGPHLFPLIDAAEKKVIGTRAVPNSQVGLRCSNYELHGVIDVLTNVTLGHSKTTNLIRDCVEQICPNLVGSYEVIVDYKGSQRPRMISTDPYWEQGDWQVQTYAWLRSRQPESLLIAAGILIYINELTPGDKEMQNLKRGIADGTTDVVPTPGSADEQIVRMWRPGNAIDQLSIEFRLRRAIRVIPVTNESTQTALKEFDDVVRRAEEDIIKEACIGDILQAWSPQCLDDDTCSACDFRYFCPRPAGKGDGYRPEAPEAP</sequence>
<protein>
    <submittedName>
        <fullName evidence="1">PD-(D/E)XK nuclease family protein</fullName>
    </submittedName>
</protein>
<dbReference type="AlphaFoldDB" id="A0A953M3A0"/>
<accession>A0A953M3A0</accession>
<evidence type="ECO:0000313" key="2">
    <source>
        <dbReference type="Proteomes" id="UP000705867"/>
    </source>
</evidence>
<dbReference type="Proteomes" id="UP000705867">
    <property type="component" value="Unassembled WGS sequence"/>
</dbReference>
<proteinExistence type="predicted"/>
<reference evidence="1" key="2">
    <citation type="submission" date="2021-08" db="EMBL/GenBank/DDBJ databases">
        <authorList>
            <person name="Dalcin Martins P."/>
        </authorList>
    </citation>
    <scope>NUCLEOTIDE SEQUENCE</scope>
    <source>
        <strain evidence="1">MAG_39</strain>
    </source>
</reference>
<comment type="caution">
    <text evidence="1">The sequence shown here is derived from an EMBL/GenBank/DDBJ whole genome shotgun (WGS) entry which is preliminary data.</text>
</comment>
<reference evidence="1" key="1">
    <citation type="journal article" date="2021" name="bioRxiv">
        <title>Unraveling nitrogen, sulfur and carbon metabolic pathways and microbial community transcriptional responses to substrate deprivation and toxicity stresses in a bioreactor mimicking anoxic brackish coastal sediment conditions.</title>
        <authorList>
            <person name="Martins P.D."/>
            <person name="Echeveste M.J."/>
            <person name="Arshad A."/>
            <person name="Kurth J."/>
            <person name="Ouboter H."/>
            <person name="Jetten M.S.M."/>
            <person name="Welte C.U."/>
        </authorList>
    </citation>
    <scope>NUCLEOTIDE SEQUENCE</scope>
    <source>
        <strain evidence="1">MAG_39</strain>
    </source>
</reference>